<name>A0A8S5MII4_9CAUD</name>
<dbReference type="NCBIfam" id="NF045478">
    <property type="entry name" value="XF1762_fam"/>
    <property type="match status" value="1"/>
</dbReference>
<protein>
    <submittedName>
        <fullName evidence="1">Aspartate 1-decarboxylase</fullName>
    </submittedName>
</protein>
<dbReference type="EMBL" id="BK014911">
    <property type="protein sequence ID" value="DAD82050.1"/>
    <property type="molecule type" value="Genomic_DNA"/>
</dbReference>
<organism evidence="1">
    <name type="scientific">Siphoviridae sp. ctkL634</name>
    <dbReference type="NCBI Taxonomy" id="2826442"/>
    <lineage>
        <taxon>Viruses</taxon>
        <taxon>Duplodnaviria</taxon>
        <taxon>Heunggongvirae</taxon>
        <taxon>Uroviricota</taxon>
        <taxon>Caudoviricetes</taxon>
    </lineage>
</organism>
<accession>A0A8S5MII4</accession>
<proteinExistence type="predicted"/>
<evidence type="ECO:0000313" key="1">
    <source>
        <dbReference type="EMBL" id="DAD82050.1"/>
    </source>
</evidence>
<dbReference type="InterPro" id="IPR053780">
    <property type="entry name" value="Gp66-like"/>
</dbReference>
<reference evidence="1" key="1">
    <citation type="journal article" date="2021" name="Proc. Natl. Acad. Sci. U.S.A.">
        <title>A Catalog of Tens of Thousands of Viruses from Human Metagenomes Reveals Hidden Associations with Chronic Diseases.</title>
        <authorList>
            <person name="Tisza M.J."/>
            <person name="Buck C.B."/>
        </authorList>
    </citation>
    <scope>NUCLEOTIDE SEQUENCE</scope>
    <source>
        <strain evidence="1">CtkL634</strain>
    </source>
</reference>
<sequence length="214" mass="23928">MAAIKLQVVHQMLLILALELKAISIRCGAIFKSSILTINLSMWIELGFSGGSDYLVAVPIELKDAQSYINKYHRHHQAAHRDKFRIAAMQDNEIVGVVQVGRPVSRVLDDGKTLEVLRLCTNGTKDVCSFLYSRAARIAKEMGYRRIITYILSSESGASLKASGWVLEANGVGGTDWNVPSRPREVIATQMSLFPEKPKYPIGEKKQRWVKELN</sequence>